<feature type="non-terminal residue" evidence="1">
    <location>
        <position position="127"/>
    </location>
</feature>
<gene>
    <name evidence="1" type="ORF">SPIL2461_LOCUS6414</name>
</gene>
<sequence>FDEKDGRSRACFRFKGQHFQTCVAKAGTRHAAEVIARACWMRFEDGQDKHAVTVFRDQCYAKVRVQAPEAKRARTSRPNDNREVMHLDKLRYKLGLSMDATSADPYDSMQSEELHSMLRRVSARKPF</sequence>
<proteinExistence type="predicted"/>
<dbReference type="OrthoDB" id="428217at2759"/>
<accession>A0A812N2M6</accession>
<evidence type="ECO:0000313" key="2">
    <source>
        <dbReference type="Proteomes" id="UP000649617"/>
    </source>
</evidence>
<organism evidence="1 2">
    <name type="scientific">Symbiodinium pilosum</name>
    <name type="common">Dinoflagellate</name>
    <dbReference type="NCBI Taxonomy" id="2952"/>
    <lineage>
        <taxon>Eukaryota</taxon>
        <taxon>Sar</taxon>
        <taxon>Alveolata</taxon>
        <taxon>Dinophyceae</taxon>
        <taxon>Suessiales</taxon>
        <taxon>Symbiodiniaceae</taxon>
        <taxon>Symbiodinium</taxon>
    </lineage>
</organism>
<reference evidence="1" key="1">
    <citation type="submission" date="2021-02" db="EMBL/GenBank/DDBJ databases">
        <authorList>
            <person name="Dougan E. K."/>
            <person name="Rhodes N."/>
            <person name="Thang M."/>
            <person name="Chan C."/>
        </authorList>
    </citation>
    <scope>NUCLEOTIDE SEQUENCE</scope>
</reference>
<comment type="caution">
    <text evidence="1">The sequence shown here is derived from an EMBL/GenBank/DDBJ whole genome shotgun (WGS) entry which is preliminary data.</text>
</comment>
<dbReference type="Proteomes" id="UP000649617">
    <property type="component" value="Unassembled WGS sequence"/>
</dbReference>
<keyword evidence="2" id="KW-1185">Reference proteome</keyword>
<name>A0A812N2M6_SYMPI</name>
<dbReference type="AlphaFoldDB" id="A0A812N2M6"/>
<evidence type="ECO:0000313" key="1">
    <source>
        <dbReference type="EMBL" id="CAE7285767.1"/>
    </source>
</evidence>
<dbReference type="EMBL" id="CAJNIZ010009657">
    <property type="protein sequence ID" value="CAE7285767.1"/>
    <property type="molecule type" value="Genomic_DNA"/>
</dbReference>
<protein>
    <submittedName>
        <fullName evidence="1">Uncharacterized protein</fullName>
    </submittedName>
</protein>